<dbReference type="EMBL" id="JAVRHK010000002">
    <property type="protein sequence ID" value="MDT0675596.1"/>
    <property type="molecule type" value="Genomic_DNA"/>
</dbReference>
<dbReference type="InterPro" id="IPR008969">
    <property type="entry name" value="CarboxyPept-like_regulatory"/>
</dbReference>
<keyword evidence="1" id="KW-0732">Signal</keyword>
<evidence type="ECO:0000313" key="3">
    <source>
        <dbReference type="EMBL" id="MDT0675596.1"/>
    </source>
</evidence>
<dbReference type="Pfam" id="PF13715">
    <property type="entry name" value="CarbopepD_reg_2"/>
    <property type="match status" value="1"/>
</dbReference>
<dbReference type="SUPFAM" id="SSF56935">
    <property type="entry name" value="Porins"/>
    <property type="match status" value="1"/>
</dbReference>
<feature type="domain" description="Outer membrane protein beta-barrel" evidence="2">
    <location>
        <begin position="439"/>
        <end position="768"/>
    </location>
</feature>
<accession>A0ABU3D224</accession>
<dbReference type="Gene3D" id="2.60.40.1120">
    <property type="entry name" value="Carboxypeptidase-like, regulatory domain"/>
    <property type="match status" value="1"/>
</dbReference>
<dbReference type="Pfam" id="PF14905">
    <property type="entry name" value="OMP_b-brl_3"/>
    <property type="match status" value="1"/>
</dbReference>
<gene>
    <name evidence="3" type="ORF">RM539_03240</name>
</gene>
<name>A0ABU3D224_9FLAO</name>
<sequence length="914" mass="103612">MKFYLSLALIFVSGFAFSQQFEVTGKVVDEEGQPLEAATVYLEKAADSSLVTYTISEKDGGFQLTGRTSGATRTNLIISFAGYQPYRQSLELQSGNLELPQINMEIQDNELDEVMITATSPPISVKRDTLEFNADSFTTRQDANLEELMKKLPGVEVDNEGNITVNGKPVSRILVNGEEFFGNDPKIATKNLPKEIISKIQVVNTKTKSEEFTGKAGDPDNKTVNITIKEDKNQGYFARATAGGGTDDRYELSGIGNYYKDDLRLTVLGASNNINTSGFSYDEVFGMMGRTAGRNIFGGGGGGITKAETAALNFVNKWKEEKEIELSADYLFERGDTETRTVVARENILPDSRYFTNSEQSSNVLNDEHNANIGFEIEFDTLTRLSVQPRMNINTGQNNRSRIAESLDENQDLINSTETSDNEEFNNVDFSNDIDFIKRFGSRGSYLQLEFSNDHNRRENDNFYYSESMFYENGEAVTEIQDQYIDEDAKQNSYSFEVSKRSVLADQFFLDISYDFDYENSTNKRYVYEGDDADESFDQLNELLSSDFEVTSRRHTPNVGLNYEGDVWRVNTEVGLLNTSLENSNYLEKTSFDNTYNNLFLEARVRYEIERSKSFSIRYDTDVDIPSIQQLQPVVDRTNPLNIVVGNPELEPTYRQSINIDYRNFDFATRSGVFSWLNFDFTNNNVVSVTTVDEDLVRTTTFTNVDGAMGANMGVFYNKQYKKEARTFRYNVGVSGNYSKNVGFTNAVKFNSERYSVSPRVRLSYEIEELLNIEPNYELTFNKTEYGANPDRNEDFLNHRIGFETTTYWPENVVFGNDISYNYSGNVSPGFDNTSILWNMSLGYEFLDDNAIIKVKVYDLLDQNIDTRRIIGDDYIQDVSSLILTRYAMLSFTYKISNFGGNSGPGRGAPGGRR</sequence>
<dbReference type="InterPro" id="IPR041700">
    <property type="entry name" value="OMP_b-brl_3"/>
</dbReference>
<dbReference type="SUPFAM" id="SSF49464">
    <property type="entry name" value="Carboxypeptidase regulatory domain-like"/>
    <property type="match status" value="1"/>
</dbReference>
<reference evidence="3 4" key="1">
    <citation type="submission" date="2023-09" db="EMBL/GenBank/DDBJ databases">
        <authorList>
            <person name="Rey-Velasco X."/>
        </authorList>
    </citation>
    <scope>NUCLEOTIDE SEQUENCE [LARGE SCALE GENOMIC DNA]</scope>
    <source>
        <strain evidence="3 4">F117</strain>
    </source>
</reference>
<feature type="chain" id="PRO_5046707568" evidence="1">
    <location>
        <begin position="19"/>
        <end position="914"/>
    </location>
</feature>
<comment type="caution">
    <text evidence="3">The sequence shown here is derived from an EMBL/GenBank/DDBJ whole genome shotgun (WGS) entry which is preliminary data.</text>
</comment>
<feature type="signal peptide" evidence="1">
    <location>
        <begin position="1"/>
        <end position="18"/>
    </location>
</feature>
<evidence type="ECO:0000259" key="2">
    <source>
        <dbReference type="Pfam" id="PF14905"/>
    </source>
</evidence>
<organism evidence="3 4">
    <name type="scientific">Autumnicola musiva</name>
    <dbReference type="NCBI Taxonomy" id="3075589"/>
    <lineage>
        <taxon>Bacteria</taxon>
        <taxon>Pseudomonadati</taxon>
        <taxon>Bacteroidota</taxon>
        <taxon>Flavobacteriia</taxon>
        <taxon>Flavobacteriales</taxon>
        <taxon>Flavobacteriaceae</taxon>
        <taxon>Autumnicola</taxon>
    </lineage>
</organism>
<protein>
    <submittedName>
        <fullName evidence="3">Outer membrane beta-barrel protein</fullName>
    </submittedName>
</protein>
<dbReference type="RefSeq" id="WP_311501999.1">
    <property type="nucleotide sequence ID" value="NZ_JAVRHK010000002.1"/>
</dbReference>
<dbReference type="Proteomes" id="UP001262582">
    <property type="component" value="Unassembled WGS sequence"/>
</dbReference>
<evidence type="ECO:0000256" key="1">
    <source>
        <dbReference type="SAM" id="SignalP"/>
    </source>
</evidence>
<proteinExistence type="predicted"/>
<keyword evidence="4" id="KW-1185">Reference proteome</keyword>
<evidence type="ECO:0000313" key="4">
    <source>
        <dbReference type="Proteomes" id="UP001262582"/>
    </source>
</evidence>